<protein>
    <recommendedName>
        <fullName evidence="6">dAMP1 SANT/Myb-like domain-containing protein</fullName>
    </recommendedName>
</protein>
<dbReference type="InterPro" id="IPR027109">
    <property type="entry name" value="Swc4/Dmap1"/>
</dbReference>
<dbReference type="Pfam" id="PF16282">
    <property type="entry name" value="SANT_DAMP1_like"/>
    <property type="match status" value="1"/>
</dbReference>
<dbReference type="Proteomes" id="UP000078387">
    <property type="component" value="Unassembled WGS sequence"/>
</dbReference>
<dbReference type="GO" id="GO:0003714">
    <property type="term" value="F:transcription corepressor activity"/>
    <property type="evidence" value="ECO:0007669"/>
    <property type="project" value="TreeGrafter"/>
</dbReference>
<evidence type="ECO:0000313" key="7">
    <source>
        <dbReference type="EMBL" id="GAT91819.1"/>
    </source>
</evidence>
<reference evidence="7 8" key="1">
    <citation type="submission" date="2016-05" db="EMBL/GenBank/DDBJ databases">
        <title>First whole genome sequencing of Entamoeba histolytica HM1:IMSS-clone-6.</title>
        <authorList>
            <person name="Mukherjee Avik.K."/>
            <person name="Izumyama S."/>
            <person name="Nakada-Tsukui K."/>
            <person name="Nozaki T."/>
        </authorList>
    </citation>
    <scope>NUCLEOTIDE SEQUENCE [LARGE SCALE GENOMIC DNA]</scope>
    <source>
        <strain evidence="7 8">HM1:IMSS clone 6</strain>
    </source>
</reference>
<dbReference type="InterPro" id="IPR032563">
    <property type="entry name" value="DAMP1_SANT-like"/>
</dbReference>
<dbReference type="GO" id="GO:0035267">
    <property type="term" value="C:NuA4 histone acetyltransferase complex"/>
    <property type="evidence" value="ECO:0007669"/>
    <property type="project" value="InterPro"/>
</dbReference>
<feature type="domain" description="DAMP1 SANT/Myb-like" evidence="6">
    <location>
        <begin position="35"/>
        <end position="104"/>
    </location>
</feature>
<organism evidence="7 8">
    <name type="scientific">Entamoeba histolytica</name>
    <dbReference type="NCBI Taxonomy" id="5759"/>
    <lineage>
        <taxon>Eukaryota</taxon>
        <taxon>Amoebozoa</taxon>
        <taxon>Evosea</taxon>
        <taxon>Archamoebae</taxon>
        <taxon>Mastigamoebida</taxon>
        <taxon>Entamoebidae</taxon>
        <taxon>Entamoeba</taxon>
    </lineage>
</organism>
<gene>
    <name evidence="7" type="ORF">CL6EHI_045220</name>
</gene>
<evidence type="ECO:0000256" key="2">
    <source>
        <dbReference type="ARBA" id="ARBA00022853"/>
    </source>
</evidence>
<dbReference type="VEuPathDB" id="AmoebaDB:EHI5A_085050"/>
<dbReference type="VEuPathDB" id="AmoebaDB:EHI_045220"/>
<dbReference type="PANTHER" id="PTHR12855">
    <property type="entry name" value="DNA METHYLTRANSFERASE 1-ASSOCIATED PROTEIN 1 FAMILY MEMBER"/>
    <property type="match status" value="1"/>
</dbReference>
<dbReference type="VEuPathDB" id="AmoebaDB:EHI8A_050550"/>
<evidence type="ECO:0000313" key="8">
    <source>
        <dbReference type="Proteomes" id="UP000078387"/>
    </source>
</evidence>
<dbReference type="VEuPathDB" id="AmoebaDB:KM1_109260"/>
<dbReference type="OMA" id="HHYLEIN"/>
<evidence type="ECO:0000259" key="6">
    <source>
        <dbReference type="Pfam" id="PF16282"/>
    </source>
</evidence>
<dbReference type="GO" id="GO:0000812">
    <property type="term" value="C:Swr1 complex"/>
    <property type="evidence" value="ECO:0007669"/>
    <property type="project" value="TreeGrafter"/>
</dbReference>
<keyword evidence="5" id="KW-0539">Nucleus</keyword>
<evidence type="ECO:0000256" key="1">
    <source>
        <dbReference type="ARBA" id="ARBA00004123"/>
    </source>
</evidence>
<comment type="subcellular location">
    <subcellularLocation>
        <location evidence="1">Nucleus</location>
    </subcellularLocation>
</comment>
<name>A0A5K1V784_ENTHI</name>
<keyword evidence="3" id="KW-0805">Transcription regulation</keyword>
<evidence type="ECO:0000256" key="4">
    <source>
        <dbReference type="ARBA" id="ARBA00023163"/>
    </source>
</evidence>
<dbReference type="GO" id="GO:0006338">
    <property type="term" value="P:chromatin remodeling"/>
    <property type="evidence" value="ECO:0007669"/>
    <property type="project" value="InterPro"/>
</dbReference>
<dbReference type="PANTHER" id="PTHR12855:SF10">
    <property type="entry name" value="DNA METHYLTRANSFERASE 1-ASSOCIATED PROTEIN 1"/>
    <property type="match status" value="1"/>
</dbReference>
<dbReference type="GO" id="GO:0006281">
    <property type="term" value="P:DNA repair"/>
    <property type="evidence" value="ECO:0007669"/>
    <property type="project" value="InterPro"/>
</dbReference>
<comment type="caution">
    <text evidence="7">The sequence shown here is derived from an EMBL/GenBank/DDBJ whole genome shotgun (WGS) entry which is preliminary data.</text>
</comment>
<dbReference type="AlphaFoldDB" id="A0A5K1V784"/>
<dbReference type="Gene3D" id="1.10.10.60">
    <property type="entry name" value="Homeodomain-like"/>
    <property type="match status" value="1"/>
</dbReference>
<dbReference type="GO" id="GO:0000122">
    <property type="term" value="P:negative regulation of transcription by RNA polymerase II"/>
    <property type="evidence" value="ECO:0007669"/>
    <property type="project" value="TreeGrafter"/>
</dbReference>
<keyword evidence="4" id="KW-0804">Transcription</keyword>
<keyword evidence="2" id="KW-0156">Chromatin regulator</keyword>
<dbReference type="EMBL" id="BDEQ01000001">
    <property type="protein sequence ID" value="GAT91819.1"/>
    <property type="molecule type" value="Genomic_DNA"/>
</dbReference>
<sequence length="255" mass="30243">MSNKAILPSFTVGAPLPTQTSLQVPENQMHFLEVSRVEMYTNEEYEKYLQHKEWTRSTTDNLMEYVKQYGMCWEVIHDRLVVYNEFRLTVDAVIERYLQIVLKLAQVRFVEKYPPSMFIHPYDFFPFDRKYEEQRKEDGMKNLLEHVIDNPQAKLFLPPSILIKKEADSIMDDTTGSYALLDSLPSGVYSRFQLLSEKTELSKLASYFEKDTSLNLSLLIYPDDEFAKICENIKDTFHKIEEYKRRMEQIKRKSE</sequence>
<evidence type="ECO:0000256" key="3">
    <source>
        <dbReference type="ARBA" id="ARBA00023015"/>
    </source>
</evidence>
<accession>A0A5K1V784</accession>
<dbReference type="VEuPathDB" id="AmoebaDB:EHI7A_050200"/>
<proteinExistence type="predicted"/>
<evidence type="ECO:0000256" key="5">
    <source>
        <dbReference type="ARBA" id="ARBA00023242"/>
    </source>
</evidence>